<dbReference type="OrthoDB" id="5245028at2"/>
<evidence type="ECO:0000256" key="1">
    <source>
        <dbReference type="SAM" id="Phobius"/>
    </source>
</evidence>
<proteinExistence type="predicted"/>
<keyword evidence="3" id="KW-1185">Reference proteome</keyword>
<dbReference type="RefSeq" id="WP_132692640.1">
    <property type="nucleotide sequence ID" value="NZ_SKBU01000030.1"/>
</dbReference>
<keyword evidence="1" id="KW-0472">Membrane</keyword>
<feature type="transmembrane region" description="Helical" evidence="1">
    <location>
        <begin position="117"/>
        <end position="141"/>
    </location>
</feature>
<feature type="transmembrane region" description="Helical" evidence="1">
    <location>
        <begin position="7"/>
        <end position="29"/>
    </location>
</feature>
<sequence>MENETRFLTFLTAGCTLAAALFGFGASMFSFQGAYEDNPVFVGAVQLMRVLALLVLALVLVFRGGWRGVIAAGCMVVGATFLEWLFYPFSFTLASVSDPAGYAARFGEVTRPGYAEWAVFDIFFITIAAALAQSLRVIAFIRPRDE</sequence>
<gene>
    <name evidence="2" type="ORF">E0L93_13665</name>
</gene>
<comment type="caution">
    <text evidence="2">The sequence shown here is derived from an EMBL/GenBank/DDBJ whole genome shotgun (WGS) entry which is preliminary data.</text>
</comment>
<accession>A0A4R1BDB2</accession>
<dbReference type="EMBL" id="SKBU01000030">
    <property type="protein sequence ID" value="TCJ15007.1"/>
    <property type="molecule type" value="Genomic_DNA"/>
</dbReference>
<reference evidence="2 3" key="1">
    <citation type="submission" date="2019-03" db="EMBL/GenBank/DDBJ databases">
        <title>Whole genome sequence of a novel Rubrobacter taiwanensis strain, isolated from Yellowstone National Park.</title>
        <authorList>
            <person name="Freed S."/>
            <person name="Ramaley R.F."/>
            <person name="Kyndt J.A."/>
        </authorList>
    </citation>
    <scope>NUCLEOTIDE SEQUENCE [LARGE SCALE GENOMIC DNA]</scope>
    <source>
        <strain evidence="2 3">Yellowstone</strain>
    </source>
</reference>
<dbReference type="Proteomes" id="UP000295244">
    <property type="component" value="Unassembled WGS sequence"/>
</dbReference>
<protein>
    <submittedName>
        <fullName evidence="2">Uncharacterized protein</fullName>
    </submittedName>
</protein>
<keyword evidence="1" id="KW-0812">Transmembrane</keyword>
<keyword evidence="1" id="KW-1133">Transmembrane helix</keyword>
<feature type="transmembrane region" description="Helical" evidence="1">
    <location>
        <begin position="69"/>
        <end position="87"/>
    </location>
</feature>
<feature type="transmembrane region" description="Helical" evidence="1">
    <location>
        <begin position="41"/>
        <end position="62"/>
    </location>
</feature>
<evidence type="ECO:0000313" key="2">
    <source>
        <dbReference type="EMBL" id="TCJ15007.1"/>
    </source>
</evidence>
<evidence type="ECO:0000313" key="3">
    <source>
        <dbReference type="Proteomes" id="UP000295244"/>
    </source>
</evidence>
<organism evidence="2 3">
    <name type="scientific">Rubrobacter taiwanensis</name>
    <dbReference type="NCBI Taxonomy" id="185139"/>
    <lineage>
        <taxon>Bacteria</taxon>
        <taxon>Bacillati</taxon>
        <taxon>Actinomycetota</taxon>
        <taxon>Rubrobacteria</taxon>
        <taxon>Rubrobacterales</taxon>
        <taxon>Rubrobacteraceae</taxon>
        <taxon>Rubrobacter</taxon>
    </lineage>
</organism>
<name>A0A4R1BDB2_9ACTN</name>
<dbReference type="AlphaFoldDB" id="A0A4R1BDB2"/>